<evidence type="ECO:0000259" key="5">
    <source>
        <dbReference type="Pfam" id="PF00107"/>
    </source>
</evidence>
<evidence type="ECO:0000256" key="4">
    <source>
        <dbReference type="RuleBase" id="RU361277"/>
    </source>
</evidence>
<reference evidence="7" key="1">
    <citation type="submission" date="2023-11" db="EMBL/GenBank/DDBJ databases">
        <title>Genome assemblies of two species of porcelain crab, Petrolisthes cinctipes and Petrolisthes manimaculis (Anomura: Porcellanidae).</title>
        <authorList>
            <person name="Angst P."/>
        </authorList>
    </citation>
    <scope>NUCLEOTIDE SEQUENCE</scope>
    <source>
        <strain evidence="7">PB745_02</strain>
        <tissue evidence="7">Gill</tissue>
    </source>
</reference>
<dbReference type="PANTHER" id="PTHR43401">
    <property type="entry name" value="L-THREONINE 3-DEHYDROGENASE"/>
    <property type="match status" value="1"/>
</dbReference>
<dbReference type="GO" id="GO:0016491">
    <property type="term" value="F:oxidoreductase activity"/>
    <property type="evidence" value="ECO:0007669"/>
    <property type="project" value="UniProtKB-KW"/>
</dbReference>
<accession>A0AAE1UBL1</accession>
<dbReference type="InterPro" id="IPR050129">
    <property type="entry name" value="Zn_alcohol_dh"/>
</dbReference>
<comment type="caution">
    <text evidence="7">The sequence shown here is derived from an EMBL/GenBank/DDBJ whole genome shotgun (WGS) entry which is preliminary data.</text>
</comment>
<keyword evidence="3" id="KW-0560">Oxidoreductase</keyword>
<proteinExistence type="inferred from homology"/>
<evidence type="ECO:0000313" key="7">
    <source>
        <dbReference type="EMBL" id="KAK4313190.1"/>
    </source>
</evidence>
<comment type="cofactor">
    <cofactor evidence="4">
        <name>Zn(2+)</name>
        <dbReference type="ChEBI" id="CHEBI:29105"/>
    </cofactor>
</comment>
<dbReference type="PROSITE" id="PS00059">
    <property type="entry name" value="ADH_ZINC"/>
    <property type="match status" value="1"/>
</dbReference>
<dbReference type="Pfam" id="PF08240">
    <property type="entry name" value="ADH_N"/>
    <property type="match status" value="1"/>
</dbReference>
<evidence type="ECO:0000256" key="3">
    <source>
        <dbReference type="ARBA" id="ARBA00023002"/>
    </source>
</evidence>
<dbReference type="SUPFAM" id="SSF51735">
    <property type="entry name" value="NAD(P)-binding Rossmann-fold domains"/>
    <property type="match status" value="1"/>
</dbReference>
<keyword evidence="2 4" id="KW-0862">Zinc</keyword>
<dbReference type="InterPro" id="IPR013149">
    <property type="entry name" value="ADH-like_C"/>
</dbReference>
<organism evidence="7 8">
    <name type="scientific">Petrolisthes manimaculis</name>
    <dbReference type="NCBI Taxonomy" id="1843537"/>
    <lineage>
        <taxon>Eukaryota</taxon>
        <taxon>Metazoa</taxon>
        <taxon>Ecdysozoa</taxon>
        <taxon>Arthropoda</taxon>
        <taxon>Crustacea</taxon>
        <taxon>Multicrustacea</taxon>
        <taxon>Malacostraca</taxon>
        <taxon>Eumalacostraca</taxon>
        <taxon>Eucarida</taxon>
        <taxon>Decapoda</taxon>
        <taxon>Pleocyemata</taxon>
        <taxon>Anomura</taxon>
        <taxon>Galatheoidea</taxon>
        <taxon>Porcellanidae</taxon>
        <taxon>Petrolisthes</taxon>
    </lineage>
</organism>
<dbReference type="Pfam" id="PF00107">
    <property type="entry name" value="ADH_zinc_N"/>
    <property type="match status" value="1"/>
</dbReference>
<dbReference type="EMBL" id="JAWZYT010001339">
    <property type="protein sequence ID" value="KAK4313190.1"/>
    <property type="molecule type" value="Genomic_DNA"/>
</dbReference>
<dbReference type="InterPro" id="IPR013154">
    <property type="entry name" value="ADH-like_N"/>
</dbReference>
<dbReference type="AlphaFoldDB" id="A0AAE1UBL1"/>
<dbReference type="InterPro" id="IPR011032">
    <property type="entry name" value="GroES-like_sf"/>
</dbReference>
<comment type="similarity">
    <text evidence="4">Belongs to the zinc-containing alcohol dehydrogenase family.</text>
</comment>
<protein>
    <submittedName>
        <fullName evidence="7">Uncharacterized protein</fullName>
    </submittedName>
</protein>
<dbReference type="PANTHER" id="PTHR43401:SF2">
    <property type="entry name" value="L-THREONINE 3-DEHYDROGENASE"/>
    <property type="match status" value="1"/>
</dbReference>
<dbReference type="Gene3D" id="3.90.180.10">
    <property type="entry name" value="Medium-chain alcohol dehydrogenases, catalytic domain"/>
    <property type="match status" value="1"/>
</dbReference>
<dbReference type="InterPro" id="IPR036291">
    <property type="entry name" value="NAD(P)-bd_dom_sf"/>
</dbReference>
<name>A0AAE1UBL1_9EUCA</name>
<feature type="domain" description="Alcohol dehydrogenase-like C-terminal" evidence="5">
    <location>
        <begin position="177"/>
        <end position="294"/>
    </location>
</feature>
<feature type="domain" description="Alcohol dehydrogenase-like N-terminal" evidence="6">
    <location>
        <begin position="24"/>
        <end position="137"/>
    </location>
</feature>
<dbReference type="Proteomes" id="UP001292094">
    <property type="component" value="Unassembled WGS sequence"/>
</dbReference>
<dbReference type="GO" id="GO:0008270">
    <property type="term" value="F:zinc ion binding"/>
    <property type="evidence" value="ECO:0007669"/>
    <property type="project" value="InterPro"/>
</dbReference>
<keyword evidence="8" id="KW-1185">Reference proteome</keyword>
<evidence type="ECO:0000313" key="8">
    <source>
        <dbReference type="Proteomes" id="UP001292094"/>
    </source>
</evidence>
<sequence length="297" mass="32089">MQCLLKCTEGEGFQLVTRPVPTPGPDQVIIKVHKVAICGSDLNLWKWNDLARTIATLPFIPGHEVTGEVVALGSEVTEVRLGQRVAVENHFYCTRCYQCKSGRGDICPNMSQYGHGRGTDQGGCCEYSCVCVKYCYTLTTNISQEHAAILEPMGVAHNAVENLSVCGEDVLVLGCGPIGLLTIPIIKAMGGKKVFAVDVNTERLTLALKMGADKVINSQKEDIKSVLRGELAEDTDGIGRIVEATGASDVINNCFSWLRKGGHIVLIGLPKAPIHIQNPITDLVLKAITLKSVHGRR</sequence>
<keyword evidence="1 4" id="KW-0479">Metal-binding</keyword>
<evidence type="ECO:0000256" key="1">
    <source>
        <dbReference type="ARBA" id="ARBA00022723"/>
    </source>
</evidence>
<dbReference type="SUPFAM" id="SSF50129">
    <property type="entry name" value="GroES-like"/>
    <property type="match status" value="1"/>
</dbReference>
<dbReference type="InterPro" id="IPR002328">
    <property type="entry name" value="ADH_Zn_CS"/>
</dbReference>
<evidence type="ECO:0000256" key="2">
    <source>
        <dbReference type="ARBA" id="ARBA00022833"/>
    </source>
</evidence>
<gene>
    <name evidence="7" type="ORF">Pmani_015452</name>
</gene>
<dbReference type="Gene3D" id="3.40.50.720">
    <property type="entry name" value="NAD(P)-binding Rossmann-like Domain"/>
    <property type="match status" value="1"/>
</dbReference>
<evidence type="ECO:0000259" key="6">
    <source>
        <dbReference type="Pfam" id="PF08240"/>
    </source>
</evidence>